<dbReference type="Gene3D" id="3.10.390.20">
    <property type="entry name" value="Viral glycoprotein L"/>
    <property type="match status" value="1"/>
</dbReference>
<keyword evidence="3" id="KW-1169">Fusion of virus membrane with host cell membrane</keyword>
<sequence>MHAAIRVFVSLSLVALFVLPTWGNWAYPCCHVTQLSQQHHLALENISDIYLVSNKTCDGFSLASLNSPKNGSNQLVISRCANGLNVASYFIAVLRRSRSALTSQLLELLNTLESLYASFSVEDLFGANLNRYAWHHAG</sequence>
<protein>
    <submittedName>
        <fullName evidence="13">BKRF2-like protein</fullName>
    </submittedName>
</protein>
<evidence type="ECO:0000256" key="1">
    <source>
        <dbReference type="ARBA" id="ARBA00022506"/>
    </source>
</evidence>
<organismHost>
    <name type="scientific">Macaca fascicularis</name>
    <name type="common">Crab-eating macaque</name>
    <name type="synonym">Cynomolgus monkey</name>
    <dbReference type="NCBI Taxonomy" id="9541"/>
</organismHost>
<keyword evidence="9" id="KW-0261">Viral envelope protein</keyword>
<keyword evidence="5" id="KW-0732">Signal</keyword>
<evidence type="ECO:0000256" key="6">
    <source>
        <dbReference type="ARBA" id="ARBA00022812"/>
    </source>
</evidence>
<keyword evidence="6" id="KW-1040">Host Golgi apparatus</keyword>
<dbReference type="InterPro" id="IPR034708">
    <property type="entry name" value="HSV_GL_alphagamma"/>
</dbReference>
<evidence type="ECO:0000256" key="3">
    <source>
        <dbReference type="ARBA" id="ARBA00022521"/>
    </source>
</evidence>
<proteinExistence type="inferred from homology"/>
<dbReference type="InterPro" id="IPR020175">
    <property type="entry name" value="Herpes_gL_rhadinovirus"/>
</dbReference>
<keyword evidence="4" id="KW-1162">Viral penetration into host cytoplasm</keyword>
<evidence type="ECO:0000256" key="10">
    <source>
        <dbReference type="ARBA" id="ARBA00023136"/>
    </source>
</evidence>
<dbReference type="Pfam" id="PF11108">
    <property type="entry name" value="Phage_glycop_gL"/>
    <property type="match status" value="1"/>
</dbReference>
<reference evidence="13" key="1">
    <citation type="journal article" date="1996" name="Virology">
        <title>Comparison of the EBNA1 proteins of Epstein-Barr virus and herpesvirus papio in sequence and function.</title>
        <authorList>
            <person name="Yates J.L."/>
            <person name="Camiolo S.M."/>
            <person name="Ali S."/>
            <person name="Ying A."/>
        </authorList>
    </citation>
    <scope>NUCLEOTIDE SEQUENCE</scope>
    <source>
        <strain evidence="13">594-S</strain>
    </source>
</reference>
<organism evidence="13">
    <name type="scientific">Cercopithecine herpesvirus 12</name>
    <name type="common">CeHV-12</name>
    <name type="synonym">Baboon herpesvirus</name>
    <dbReference type="NCBI Taxonomy" id="106332"/>
    <lineage>
        <taxon>Viruses</taxon>
        <taxon>Duplodnaviria</taxon>
        <taxon>Heunggongvirae</taxon>
        <taxon>Peploviricota</taxon>
        <taxon>Herviviricetes</taxon>
        <taxon>Herpesvirales</taxon>
        <taxon>Orthoherpesviridae</taxon>
        <taxon>Gammaherpesvirinae</taxon>
        <taxon>Lymphocryptovirus</taxon>
        <taxon>Lymphocryptovirus papiinegamma1</taxon>
    </lineage>
</organism>
<organismHost>
    <name type="scientific">Macaca nemestrina</name>
    <name type="common">Pig-tailed macaque</name>
    <dbReference type="NCBI Taxonomy" id="9545"/>
</organismHost>
<keyword evidence="10" id="KW-0472">Membrane</keyword>
<evidence type="ECO:0000313" key="13">
    <source>
        <dbReference type="EMBL" id="AAA66374.1"/>
    </source>
</evidence>
<name>Q80891_CHV12</name>
<keyword evidence="11" id="KW-0325">Glycoprotein</keyword>
<evidence type="ECO:0000256" key="5">
    <source>
        <dbReference type="ARBA" id="ARBA00022729"/>
    </source>
</evidence>
<keyword evidence="8" id="KW-1043">Host membrane</keyword>
<organismHost>
    <name type="scientific">Macaca mulatta</name>
    <name type="common">Rhesus macaque</name>
    <dbReference type="NCBI Taxonomy" id="9544"/>
</organismHost>
<evidence type="ECO:0000256" key="4">
    <source>
        <dbReference type="ARBA" id="ARBA00022595"/>
    </source>
</evidence>
<keyword evidence="1" id="KW-1168">Fusion of virus membrane with host membrane</keyword>
<dbReference type="GO" id="GO:0046718">
    <property type="term" value="P:symbiont entry into host cell"/>
    <property type="evidence" value="ECO:0007669"/>
    <property type="project" value="UniProtKB-KW"/>
</dbReference>
<evidence type="ECO:0000256" key="2">
    <source>
        <dbReference type="ARBA" id="ARBA00022511"/>
    </source>
</evidence>
<dbReference type="InterPro" id="IPR038313">
    <property type="entry name" value="Herpes_gL_rhadinovirus_sf"/>
</dbReference>
<evidence type="ECO:0000256" key="12">
    <source>
        <dbReference type="ARBA" id="ARBA00023296"/>
    </source>
</evidence>
<evidence type="ECO:0000256" key="9">
    <source>
        <dbReference type="ARBA" id="ARBA00022879"/>
    </source>
</evidence>
<keyword evidence="7" id="KW-0946">Virion</keyword>
<evidence type="ECO:0000256" key="7">
    <source>
        <dbReference type="ARBA" id="ARBA00022844"/>
    </source>
</evidence>
<dbReference type="HAMAP" id="MF_04034">
    <property type="entry name" value="HSV_GL_alphagamma"/>
    <property type="match status" value="1"/>
</dbReference>
<accession>Q80891</accession>
<dbReference type="PROSITE" id="PS52026">
    <property type="entry name" value="GL_GHV"/>
    <property type="match status" value="1"/>
</dbReference>
<dbReference type="EMBL" id="U23857">
    <property type="protein sequence ID" value="AAA66374.1"/>
    <property type="molecule type" value="Genomic_DNA"/>
</dbReference>
<evidence type="ECO:0000256" key="8">
    <source>
        <dbReference type="ARBA" id="ARBA00022870"/>
    </source>
</evidence>
<evidence type="ECO:0000256" key="11">
    <source>
        <dbReference type="ARBA" id="ARBA00023180"/>
    </source>
</evidence>
<keyword evidence="12" id="KW-1160">Virus entry into host cell</keyword>
<dbReference type="GO" id="GO:0019031">
    <property type="term" value="C:viral envelope"/>
    <property type="evidence" value="ECO:0007669"/>
    <property type="project" value="UniProtKB-KW"/>
</dbReference>
<keyword evidence="2" id="KW-1032">Host cell membrane</keyword>
<dbReference type="GO" id="GO:0019064">
    <property type="term" value="P:fusion of virus membrane with host plasma membrane"/>
    <property type="evidence" value="ECO:0007669"/>
    <property type="project" value="UniProtKB-KW"/>
</dbReference>